<feature type="domain" description="Lsr2 DNA-binding" evidence="4">
    <location>
        <begin position="87"/>
        <end position="120"/>
    </location>
</feature>
<feature type="domain" description="Lsr2 dimerization" evidence="3">
    <location>
        <begin position="1"/>
        <end position="59"/>
    </location>
</feature>
<evidence type="ECO:0000313" key="6">
    <source>
        <dbReference type="Proteomes" id="UP000250915"/>
    </source>
</evidence>
<dbReference type="Proteomes" id="UP000250915">
    <property type="component" value="Unassembled WGS sequence"/>
</dbReference>
<feature type="compositionally biased region" description="Polar residues" evidence="2">
    <location>
        <begin position="75"/>
        <end position="86"/>
    </location>
</feature>
<dbReference type="InterPro" id="IPR042261">
    <property type="entry name" value="Lsr2-like_dimerization"/>
</dbReference>
<dbReference type="AlphaFoldDB" id="A0A329MCG6"/>
<dbReference type="InterPro" id="IPR055370">
    <property type="entry name" value="Lsr2_DNA-bd"/>
</dbReference>
<evidence type="ECO:0000256" key="1">
    <source>
        <dbReference type="ARBA" id="ARBA00023125"/>
    </source>
</evidence>
<feature type="region of interest" description="Disordered" evidence="2">
    <location>
        <begin position="66"/>
        <end position="86"/>
    </location>
</feature>
<dbReference type="RefSeq" id="WP_112630677.1">
    <property type="nucleotide sequence ID" value="NZ_QMEV01000001.1"/>
</dbReference>
<evidence type="ECO:0000313" key="5">
    <source>
        <dbReference type="EMBL" id="RAV17530.1"/>
    </source>
</evidence>
<evidence type="ECO:0000259" key="4">
    <source>
        <dbReference type="Pfam" id="PF23359"/>
    </source>
</evidence>
<dbReference type="OrthoDB" id="4113332at2"/>
<comment type="caution">
    <text evidence="5">The sequence shown here is derived from an EMBL/GenBank/DDBJ whole genome shotgun (WGS) entry which is preliminary data.</text>
</comment>
<dbReference type="GO" id="GO:0016746">
    <property type="term" value="F:acyltransferase activity"/>
    <property type="evidence" value="ECO:0007669"/>
    <property type="project" value="InterPro"/>
</dbReference>
<proteinExistence type="predicted"/>
<reference evidence="5 6" key="1">
    <citation type="submission" date="2018-06" db="EMBL/GenBank/DDBJ databases">
        <title>NTM in soil in Japan.</title>
        <authorList>
            <person name="Ohya K."/>
        </authorList>
    </citation>
    <scope>NUCLEOTIDE SEQUENCE [LARGE SCALE GENOMIC DNA]</scope>
    <source>
        <strain evidence="5 6">GF28</strain>
    </source>
</reference>
<dbReference type="Pfam" id="PF11774">
    <property type="entry name" value="Lsr2"/>
    <property type="match status" value="1"/>
</dbReference>
<dbReference type="InterPro" id="IPR036625">
    <property type="entry name" value="E3-bd_dom_sf"/>
</dbReference>
<dbReference type="Pfam" id="PF23359">
    <property type="entry name" value="Lsr2_DNA-bd"/>
    <property type="match status" value="1"/>
</dbReference>
<evidence type="ECO:0000259" key="3">
    <source>
        <dbReference type="Pfam" id="PF11774"/>
    </source>
</evidence>
<dbReference type="InterPro" id="IPR024412">
    <property type="entry name" value="Lsr2_dim_dom"/>
</dbReference>
<evidence type="ECO:0000256" key="2">
    <source>
        <dbReference type="SAM" id="MobiDB-lite"/>
    </source>
</evidence>
<dbReference type="GO" id="GO:0003677">
    <property type="term" value="F:DNA binding"/>
    <property type="evidence" value="ECO:0007669"/>
    <property type="project" value="UniProtKB-KW"/>
</dbReference>
<dbReference type="Gene3D" id="4.10.320.10">
    <property type="entry name" value="E3-binding domain"/>
    <property type="match status" value="1"/>
</dbReference>
<protein>
    <submittedName>
        <fullName evidence="5">Lsr2 family protein</fullName>
    </submittedName>
</protein>
<dbReference type="EMBL" id="QMEV01000001">
    <property type="protein sequence ID" value="RAV17530.1"/>
    <property type="molecule type" value="Genomic_DNA"/>
</dbReference>
<gene>
    <name evidence="5" type="ORF">DQP57_00455</name>
</gene>
<sequence>MSRKTIHLLFDDMAEGEEIEADAGTVIFGYQGRQYEIDLCKKNATKLDGQLKPWIEHARLIDSGNRRVTRKPRSPSVQTPMSSGYSSEQLAEIRSWARRNGHEVSDRGRIPLAILQAFEEGAGR</sequence>
<accession>A0A329MCG6</accession>
<dbReference type="Gene3D" id="3.30.60.230">
    <property type="entry name" value="Lsr2, dimerization domain"/>
    <property type="match status" value="1"/>
</dbReference>
<keyword evidence="1" id="KW-0238">DNA-binding</keyword>
<organism evidence="5 6">
    <name type="scientific">Mycobacterium colombiense</name>
    <dbReference type="NCBI Taxonomy" id="339268"/>
    <lineage>
        <taxon>Bacteria</taxon>
        <taxon>Bacillati</taxon>
        <taxon>Actinomycetota</taxon>
        <taxon>Actinomycetes</taxon>
        <taxon>Mycobacteriales</taxon>
        <taxon>Mycobacteriaceae</taxon>
        <taxon>Mycobacterium</taxon>
        <taxon>Mycobacterium avium complex (MAC)</taxon>
    </lineage>
</organism>
<name>A0A329MCG6_9MYCO</name>